<evidence type="ECO:0000313" key="2">
    <source>
        <dbReference type="EMBL" id="OBS76537.1"/>
    </source>
</evidence>
<keyword evidence="3" id="KW-1185">Reference proteome</keyword>
<dbReference type="AlphaFoldDB" id="A0A1A6HFX4"/>
<evidence type="ECO:0000313" key="3">
    <source>
        <dbReference type="Proteomes" id="UP000092124"/>
    </source>
</evidence>
<feature type="compositionally biased region" description="Basic and acidic residues" evidence="1">
    <location>
        <begin position="19"/>
        <end position="30"/>
    </location>
</feature>
<protein>
    <submittedName>
        <fullName evidence="2">Uncharacterized protein</fullName>
    </submittedName>
</protein>
<evidence type="ECO:0000256" key="1">
    <source>
        <dbReference type="SAM" id="MobiDB-lite"/>
    </source>
</evidence>
<dbReference type="STRING" id="56216.A0A1A6HFX4"/>
<sequence length="67" mass="7780">TEQVFPSHVLEPIEELSSEEEKGRENEQKLNKKTCLRKTLKNNSSSKGLRMNLEKELGKKLRHFGIN</sequence>
<feature type="region of interest" description="Disordered" evidence="1">
    <location>
        <begin position="1"/>
        <end position="30"/>
    </location>
</feature>
<feature type="non-terminal residue" evidence="2">
    <location>
        <position position="1"/>
    </location>
</feature>
<proteinExistence type="predicted"/>
<feature type="non-terminal residue" evidence="2">
    <location>
        <position position="67"/>
    </location>
</feature>
<gene>
    <name evidence="2" type="ORF">A6R68_17012</name>
</gene>
<organism evidence="2 3">
    <name type="scientific">Neotoma lepida</name>
    <name type="common">Desert woodrat</name>
    <dbReference type="NCBI Taxonomy" id="56216"/>
    <lineage>
        <taxon>Eukaryota</taxon>
        <taxon>Metazoa</taxon>
        <taxon>Chordata</taxon>
        <taxon>Craniata</taxon>
        <taxon>Vertebrata</taxon>
        <taxon>Euteleostomi</taxon>
        <taxon>Mammalia</taxon>
        <taxon>Eutheria</taxon>
        <taxon>Euarchontoglires</taxon>
        <taxon>Glires</taxon>
        <taxon>Rodentia</taxon>
        <taxon>Myomorpha</taxon>
        <taxon>Muroidea</taxon>
        <taxon>Cricetidae</taxon>
        <taxon>Neotominae</taxon>
        <taxon>Neotoma</taxon>
    </lineage>
</organism>
<comment type="caution">
    <text evidence="2">The sequence shown here is derived from an EMBL/GenBank/DDBJ whole genome shotgun (WGS) entry which is preliminary data.</text>
</comment>
<accession>A0A1A6HFX4</accession>
<dbReference type="EMBL" id="LZPO01034892">
    <property type="protein sequence ID" value="OBS76537.1"/>
    <property type="molecule type" value="Genomic_DNA"/>
</dbReference>
<dbReference type="Proteomes" id="UP000092124">
    <property type="component" value="Unassembled WGS sequence"/>
</dbReference>
<reference evidence="2 3" key="1">
    <citation type="submission" date="2016-06" db="EMBL/GenBank/DDBJ databases">
        <title>The Draft Genome Sequence and Annotation of the Desert Woodrat Neotoma lepida.</title>
        <authorList>
            <person name="Campbell M."/>
            <person name="Oakeson K.F."/>
            <person name="Yandell M."/>
            <person name="Halpert J.R."/>
            <person name="Dearing D."/>
        </authorList>
    </citation>
    <scope>NUCLEOTIDE SEQUENCE [LARGE SCALE GENOMIC DNA]</scope>
    <source>
        <strain evidence="2">417</strain>
        <tissue evidence="2">Liver</tissue>
    </source>
</reference>
<name>A0A1A6HFX4_NEOLE</name>